<comment type="similarity">
    <text evidence="2">Belongs to the bacterial solute-binding protein 1 family.</text>
</comment>
<protein>
    <submittedName>
        <fullName evidence="5">Nucleoside ABC transporter, permease protein 1</fullName>
    </submittedName>
</protein>
<sequence length="428" mass="46215">MTMRMTRRNLLAGGAALLSYSMLASSALSQEGRLRVLWWGSQARADRTNKVNQLFQSENQGVSINGEFLGWSDYWPRLATQVAGRNAPDVIQMDYRYIVEYARRGALAPLDDYLGSTLNVEDFDKVQIEGGSVDGKLYGISLGANSAAMMVNAVAFEEAGVDLPTPNTTWDDMARIGAEITKAGKRKGFYGIADGSGVEPLFENWLRQRGKALFTADGKIAYDANDAAEWFAMWTAMREAEACVPPDIQALDQYTVETSPLSLGKAAASYAHSNQFVAYQGVNKDKLALNNFPLIGKDAKGGHYRKPSMFFSVSAQTQDPELGAKYVNFFVKDPKAAEILGVERGVPESAAVREQLAPTLDELGRAMLDYVSGLGALAGALPPPPPSGAGEAEFALRTVAEQVGFGQLDAKQGGETLVNEVSQILSRG</sequence>
<gene>
    <name evidence="5" type="ORF">SJ05684_b56840</name>
</gene>
<dbReference type="PANTHER" id="PTHR43649:SF11">
    <property type="entry name" value="ABC TRANSPORTER SUBSTRATE-BINDING PROTEIN YESO-RELATED"/>
    <property type="match status" value="1"/>
</dbReference>
<feature type="chain" id="PRO_5013190876" evidence="4">
    <location>
        <begin position="25"/>
        <end position="428"/>
    </location>
</feature>
<dbReference type="Pfam" id="PF13416">
    <property type="entry name" value="SBP_bac_8"/>
    <property type="match status" value="1"/>
</dbReference>
<organism evidence="5 6">
    <name type="scientific">Sinorhizobium sojae CCBAU 05684</name>
    <dbReference type="NCBI Taxonomy" id="716928"/>
    <lineage>
        <taxon>Bacteria</taxon>
        <taxon>Pseudomonadati</taxon>
        <taxon>Pseudomonadota</taxon>
        <taxon>Alphaproteobacteria</taxon>
        <taxon>Hyphomicrobiales</taxon>
        <taxon>Rhizobiaceae</taxon>
        <taxon>Sinorhizobium/Ensifer group</taxon>
        <taxon>Sinorhizobium</taxon>
    </lineage>
</organism>
<dbReference type="InterPro" id="IPR050490">
    <property type="entry name" value="Bact_solute-bd_prot1"/>
</dbReference>
<keyword evidence="4" id="KW-0732">Signal</keyword>
<name>A0A249PLJ7_9HYPH</name>
<dbReference type="PANTHER" id="PTHR43649">
    <property type="entry name" value="ARABINOSE-BINDING PROTEIN-RELATED"/>
    <property type="match status" value="1"/>
</dbReference>
<dbReference type="GO" id="GO:0042597">
    <property type="term" value="C:periplasmic space"/>
    <property type="evidence" value="ECO:0007669"/>
    <property type="project" value="UniProtKB-SubCell"/>
</dbReference>
<dbReference type="STRING" id="716928.GCA_000261485_03713"/>
<geneLocation type="plasmid" evidence="6">
    <name>psj05684b</name>
</geneLocation>
<keyword evidence="5" id="KW-0614">Plasmid</keyword>
<keyword evidence="3" id="KW-0574">Periplasm</keyword>
<dbReference type="AlphaFoldDB" id="A0A249PLJ7"/>
<dbReference type="eggNOG" id="COG1653">
    <property type="taxonomic scope" value="Bacteria"/>
</dbReference>
<accession>A0A249PLJ7</accession>
<dbReference type="PROSITE" id="PS51318">
    <property type="entry name" value="TAT"/>
    <property type="match status" value="1"/>
</dbReference>
<dbReference type="RefSeq" id="WP_034856710.1">
    <property type="nucleotide sequence ID" value="NZ_AJQT01000077.1"/>
</dbReference>
<dbReference type="OrthoDB" id="7317090at2"/>
<evidence type="ECO:0000313" key="6">
    <source>
        <dbReference type="Proteomes" id="UP000217211"/>
    </source>
</evidence>
<dbReference type="InterPro" id="IPR006311">
    <property type="entry name" value="TAT_signal"/>
</dbReference>
<dbReference type="KEGG" id="esj:SJ05684_b56840"/>
<dbReference type="InterPro" id="IPR006059">
    <property type="entry name" value="SBP"/>
</dbReference>
<dbReference type="Proteomes" id="UP000217211">
    <property type="component" value="Plasmid pSJ05684b"/>
</dbReference>
<comment type="subcellular location">
    <subcellularLocation>
        <location evidence="1">Periplasm</location>
    </subcellularLocation>
</comment>
<feature type="signal peptide" evidence="4">
    <location>
        <begin position="1"/>
        <end position="24"/>
    </location>
</feature>
<evidence type="ECO:0000256" key="2">
    <source>
        <dbReference type="ARBA" id="ARBA00008520"/>
    </source>
</evidence>
<evidence type="ECO:0000256" key="3">
    <source>
        <dbReference type="ARBA" id="ARBA00022764"/>
    </source>
</evidence>
<keyword evidence="6" id="KW-1185">Reference proteome</keyword>
<evidence type="ECO:0000256" key="4">
    <source>
        <dbReference type="SAM" id="SignalP"/>
    </source>
</evidence>
<reference evidence="5 6" key="1">
    <citation type="submission" date="2017-08" db="EMBL/GenBank/DDBJ databases">
        <title>Multipartite genome sequences of Sinorhizobium species nodulating soybeans.</title>
        <authorList>
            <person name="Tian C.F."/>
        </authorList>
    </citation>
    <scope>NUCLEOTIDE SEQUENCE [LARGE SCALE GENOMIC DNA]</scope>
    <source>
        <strain evidence="5 6">CCBAU 05684</strain>
        <plasmid evidence="6">psj05684b</plasmid>
    </source>
</reference>
<proteinExistence type="inferred from homology"/>
<dbReference type="EMBL" id="CP023068">
    <property type="protein sequence ID" value="ASY66666.1"/>
    <property type="molecule type" value="Genomic_DNA"/>
</dbReference>
<evidence type="ECO:0000256" key="1">
    <source>
        <dbReference type="ARBA" id="ARBA00004418"/>
    </source>
</evidence>
<dbReference type="SUPFAM" id="SSF53850">
    <property type="entry name" value="Periplasmic binding protein-like II"/>
    <property type="match status" value="1"/>
</dbReference>
<dbReference type="Gene3D" id="3.40.190.10">
    <property type="entry name" value="Periplasmic binding protein-like II"/>
    <property type="match status" value="2"/>
</dbReference>
<evidence type="ECO:0000313" key="5">
    <source>
        <dbReference type="EMBL" id="ASY66666.1"/>
    </source>
</evidence>